<proteinExistence type="predicted"/>
<keyword evidence="2" id="KW-0812">Transmembrane</keyword>
<feature type="transmembrane region" description="Helical" evidence="2">
    <location>
        <begin position="50"/>
        <end position="71"/>
    </location>
</feature>
<keyword evidence="2" id="KW-1133">Transmembrane helix</keyword>
<accession>A0A7S0IG08</accession>
<feature type="transmembrane region" description="Helical" evidence="2">
    <location>
        <begin position="92"/>
        <end position="114"/>
    </location>
</feature>
<dbReference type="EMBL" id="HBEQ01010087">
    <property type="protein sequence ID" value="CAD8520681.1"/>
    <property type="molecule type" value="Transcribed_RNA"/>
</dbReference>
<feature type="transmembrane region" description="Helical" evidence="2">
    <location>
        <begin position="21"/>
        <end position="44"/>
    </location>
</feature>
<name>A0A7S0IG08_MICPS</name>
<evidence type="ECO:0008006" key="4">
    <source>
        <dbReference type="Google" id="ProtNLM"/>
    </source>
</evidence>
<organism evidence="3">
    <name type="scientific">Micromonas pusilla</name>
    <name type="common">Picoplanktonic green alga</name>
    <name type="synonym">Chromulina pusilla</name>
    <dbReference type="NCBI Taxonomy" id="38833"/>
    <lineage>
        <taxon>Eukaryota</taxon>
        <taxon>Viridiplantae</taxon>
        <taxon>Chlorophyta</taxon>
        <taxon>Mamiellophyceae</taxon>
        <taxon>Mamiellales</taxon>
        <taxon>Mamiellaceae</taxon>
        <taxon>Micromonas</taxon>
    </lineage>
</organism>
<dbReference type="AlphaFoldDB" id="A0A7S0IG08"/>
<evidence type="ECO:0000256" key="2">
    <source>
        <dbReference type="SAM" id="Phobius"/>
    </source>
</evidence>
<feature type="transmembrane region" description="Helical" evidence="2">
    <location>
        <begin position="142"/>
        <end position="160"/>
    </location>
</feature>
<gene>
    <name evidence="3" type="ORF">MCOM1403_LOCUS8107</name>
</gene>
<feature type="compositionally biased region" description="Polar residues" evidence="1">
    <location>
        <begin position="295"/>
        <end position="312"/>
    </location>
</feature>
<feature type="transmembrane region" description="Helical" evidence="2">
    <location>
        <begin position="187"/>
        <end position="207"/>
    </location>
</feature>
<feature type="region of interest" description="Disordered" evidence="1">
    <location>
        <begin position="259"/>
        <end position="324"/>
    </location>
</feature>
<reference evidence="3" key="1">
    <citation type="submission" date="2021-01" db="EMBL/GenBank/DDBJ databases">
        <authorList>
            <person name="Corre E."/>
            <person name="Pelletier E."/>
            <person name="Niang G."/>
            <person name="Scheremetjew M."/>
            <person name="Finn R."/>
            <person name="Kale V."/>
            <person name="Holt S."/>
            <person name="Cochrane G."/>
            <person name="Meng A."/>
            <person name="Brown T."/>
            <person name="Cohen L."/>
        </authorList>
    </citation>
    <scope>NUCLEOTIDE SEQUENCE</scope>
    <source>
        <strain evidence="3">CCMP1723</strain>
    </source>
</reference>
<protein>
    <recommendedName>
        <fullName evidence="4">YrhK domain-containing protein</fullName>
    </recommendedName>
</protein>
<evidence type="ECO:0000313" key="3">
    <source>
        <dbReference type="EMBL" id="CAD8520681.1"/>
    </source>
</evidence>
<sequence length="324" mass="35068">MSRGKKDYDDDDPFDNSYSTRIFLLLSVNMGLLMFALGALMYLQKGWDPTSFFCTAGYVLCGVGMALPQCLSKDKASKLRGQENMTINSSAYQFFGTLFNIIGLAMGIVGSLMYSPTVLHAMFGADMNENQEWDWMRNWANIIWAVSFFMFPIGVGMFLVERWECISAHNEAVGKPPPSPWDKNMRILVWAEIMLGICAAGGVFFCFDDDPGAYFIACALFTLAGGIKVSLLVYEICEMSGCCCGTGVFDEEHGMPAKGADEKTPLLNDNDGYPVGGGNWKGGPGSAGKGRRDSTGSPQGSDIAPSSDTSSLLGDPHVAQGSPR</sequence>
<evidence type="ECO:0000256" key="1">
    <source>
        <dbReference type="SAM" id="MobiDB-lite"/>
    </source>
</evidence>
<feature type="transmembrane region" description="Helical" evidence="2">
    <location>
        <begin position="213"/>
        <end position="234"/>
    </location>
</feature>
<keyword evidence="2" id="KW-0472">Membrane</keyword>
<feature type="compositionally biased region" description="Gly residues" evidence="1">
    <location>
        <begin position="274"/>
        <end position="288"/>
    </location>
</feature>